<keyword evidence="2" id="KW-0732">Signal</keyword>
<evidence type="ECO:0000313" key="5">
    <source>
        <dbReference type="Proteomes" id="UP000260823"/>
    </source>
</evidence>
<accession>A0A3E2NVY1</accession>
<reference evidence="4 5" key="1">
    <citation type="submission" date="2018-08" db="EMBL/GenBank/DDBJ databases">
        <title>Mucilaginibacter terrae sp. nov., isolated from manganese diggings.</title>
        <authorList>
            <person name="Huang Y."/>
            <person name="Zhou Z."/>
        </authorList>
    </citation>
    <scope>NUCLEOTIDE SEQUENCE [LARGE SCALE GENOMIC DNA]</scope>
    <source>
        <strain evidence="4 5">ZH6</strain>
    </source>
</reference>
<dbReference type="PANTHER" id="PTHR42852">
    <property type="entry name" value="THIOL:DISULFIDE INTERCHANGE PROTEIN DSBE"/>
    <property type="match status" value="1"/>
</dbReference>
<keyword evidence="5" id="KW-1185">Reference proteome</keyword>
<dbReference type="SUPFAM" id="SSF52833">
    <property type="entry name" value="Thioredoxin-like"/>
    <property type="match status" value="1"/>
</dbReference>
<evidence type="ECO:0000256" key="2">
    <source>
        <dbReference type="SAM" id="SignalP"/>
    </source>
</evidence>
<dbReference type="PROSITE" id="PS51352">
    <property type="entry name" value="THIOREDOXIN_2"/>
    <property type="match status" value="1"/>
</dbReference>
<dbReference type="EMBL" id="QWDE01000001">
    <property type="protein sequence ID" value="RFZ85117.1"/>
    <property type="molecule type" value="Genomic_DNA"/>
</dbReference>
<feature type="domain" description="Thioredoxin" evidence="3">
    <location>
        <begin position="36"/>
        <end position="184"/>
    </location>
</feature>
<dbReference type="InterPro" id="IPR017937">
    <property type="entry name" value="Thioredoxin_CS"/>
</dbReference>
<evidence type="ECO:0000259" key="3">
    <source>
        <dbReference type="PROSITE" id="PS51352"/>
    </source>
</evidence>
<proteinExistence type="predicted"/>
<feature type="signal peptide" evidence="2">
    <location>
        <begin position="1"/>
        <end position="19"/>
    </location>
</feature>
<feature type="chain" id="PRO_5017540024" description="Thioredoxin domain-containing protein" evidence="2">
    <location>
        <begin position="20"/>
        <end position="455"/>
    </location>
</feature>
<dbReference type="AlphaFoldDB" id="A0A3E2NVY1"/>
<organism evidence="4 5">
    <name type="scientific">Mucilaginibacter terrenus</name>
    <dbReference type="NCBI Taxonomy" id="2482727"/>
    <lineage>
        <taxon>Bacteria</taxon>
        <taxon>Pseudomonadati</taxon>
        <taxon>Bacteroidota</taxon>
        <taxon>Sphingobacteriia</taxon>
        <taxon>Sphingobacteriales</taxon>
        <taxon>Sphingobacteriaceae</taxon>
        <taxon>Mucilaginibacter</taxon>
    </lineage>
</organism>
<dbReference type="InterPro" id="IPR036249">
    <property type="entry name" value="Thioredoxin-like_sf"/>
</dbReference>
<evidence type="ECO:0000313" key="4">
    <source>
        <dbReference type="EMBL" id="RFZ85117.1"/>
    </source>
</evidence>
<dbReference type="Pfam" id="PF00085">
    <property type="entry name" value="Thioredoxin"/>
    <property type="match status" value="1"/>
</dbReference>
<gene>
    <name evidence="4" type="ORF">DYU05_05810</name>
</gene>
<name>A0A3E2NVY1_9SPHI</name>
<protein>
    <recommendedName>
        <fullName evidence="3">Thioredoxin domain-containing protein</fullName>
    </recommendedName>
</protein>
<dbReference type="InterPro" id="IPR013766">
    <property type="entry name" value="Thioredoxin_domain"/>
</dbReference>
<dbReference type="Proteomes" id="UP000260823">
    <property type="component" value="Unassembled WGS sequence"/>
</dbReference>
<dbReference type="Gene3D" id="3.40.30.10">
    <property type="entry name" value="Glutaredoxin"/>
    <property type="match status" value="1"/>
</dbReference>
<dbReference type="PANTHER" id="PTHR42852:SF18">
    <property type="entry name" value="CHROMOSOME UNDETERMINED SCAFFOLD_47, WHOLE GENOME SHOTGUN SEQUENCE"/>
    <property type="match status" value="1"/>
</dbReference>
<dbReference type="CDD" id="cd02966">
    <property type="entry name" value="TlpA_like_family"/>
    <property type="match status" value="1"/>
</dbReference>
<sequence>MKHKICFLALLSLFFRAAAQELNIKNYTENITAGGVSIGQKVPDVLITGISNLRVGGKLVKTARLSDFRGKLLILDFWATWCAPCRMMVPVMDSLQRSFGDRMVFLPVTYEKPSAVAPVLAALQQIRPFNLPEVTGDVALHRLFPHRSLPHYVWIDANGIVRAITEFGEVNQRNITAMLSGNAPLAEKKDLRIPFDPEKPLFIAGNGGSGSGVIYHSVLSGYVPGLPAALRISEYAPGKPQSFSVRNVPFTWLCRLAYSEGGRWFPEARLKLLSKDSAQMTSKLVGQAYNAWQAEGHGYCYELVVPAGVGDKAFAMIQADLRRMFPQWQVGVEAVRTPCLALVRTDTSDRLKTKGGPVVTDINAFSCHLQNAHLEQLMMRLQTLYLQKSTLPVIDQTGYSGRVDVQFSGKLTDITSLNQQLAAYGLAFVQREAVVDMLVIRDAAIANHSPANLIP</sequence>
<dbReference type="PROSITE" id="PS00194">
    <property type="entry name" value="THIOREDOXIN_1"/>
    <property type="match status" value="1"/>
</dbReference>
<evidence type="ECO:0000256" key="1">
    <source>
        <dbReference type="ARBA" id="ARBA00023284"/>
    </source>
</evidence>
<comment type="caution">
    <text evidence="4">The sequence shown here is derived from an EMBL/GenBank/DDBJ whole genome shotgun (WGS) entry which is preliminary data.</text>
</comment>
<keyword evidence="1" id="KW-0676">Redox-active center</keyword>
<dbReference type="OrthoDB" id="1118217at2"/>
<dbReference type="RefSeq" id="WP_117382018.1">
    <property type="nucleotide sequence ID" value="NZ_QWDE01000001.1"/>
</dbReference>
<dbReference type="InterPro" id="IPR050553">
    <property type="entry name" value="Thioredoxin_ResA/DsbE_sf"/>
</dbReference>